<name>A0AAD2CB04_9STRA</name>
<dbReference type="GO" id="GO:0004392">
    <property type="term" value="F:heme oxygenase (decyclizing) activity"/>
    <property type="evidence" value="ECO:0007669"/>
    <property type="project" value="InterPro"/>
</dbReference>
<dbReference type="EMBL" id="CAKOGP040000001">
    <property type="protein sequence ID" value="CAJ1911753.1"/>
    <property type="molecule type" value="Genomic_DNA"/>
</dbReference>
<sequence>MSATNETTPITERMRKATHDVHETSDKLVNLKLAMVITSKPLYAEAISLFWPIYRELETLIEKHKDDSRLSAIYPLLPILQRAALFEKDMISLLENDEKAAELLKARRIRTDENGKETFSPPELQTYINHLRKLSEEQPILLIPYIYSMYGAIMAGGTAIKRMVKRAFSLKTDGGVEMFGIPLEGSDYKNVKEFRNDMKSKLEDEMELTAEEEVLILEEAPKVFIRNNALVATATDTEVFLNAWKKCRGYAGIAVAISIGIVLAVYYK</sequence>
<evidence type="ECO:0000313" key="5">
    <source>
        <dbReference type="EMBL" id="CAJ1911753.1"/>
    </source>
</evidence>
<dbReference type="Pfam" id="PF01126">
    <property type="entry name" value="Heme_oxygenase"/>
    <property type="match status" value="1"/>
</dbReference>
<dbReference type="GO" id="GO:0006788">
    <property type="term" value="P:heme oxidation"/>
    <property type="evidence" value="ECO:0007669"/>
    <property type="project" value="InterPro"/>
</dbReference>
<keyword evidence="4" id="KW-1133">Transmembrane helix</keyword>
<dbReference type="GO" id="GO:0046872">
    <property type="term" value="F:metal ion binding"/>
    <property type="evidence" value="ECO:0007669"/>
    <property type="project" value="UniProtKB-KW"/>
</dbReference>
<proteinExistence type="predicted"/>
<organism evidence="5 6">
    <name type="scientific">Cylindrotheca closterium</name>
    <dbReference type="NCBI Taxonomy" id="2856"/>
    <lineage>
        <taxon>Eukaryota</taxon>
        <taxon>Sar</taxon>
        <taxon>Stramenopiles</taxon>
        <taxon>Ochrophyta</taxon>
        <taxon>Bacillariophyta</taxon>
        <taxon>Bacillariophyceae</taxon>
        <taxon>Bacillariophycidae</taxon>
        <taxon>Bacillariales</taxon>
        <taxon>Bacillariaceae</taxon>
        <taxon>Cylindrotheca</taxon>
    </lineage>
</organism>
<evidence type="ECO:0008006" key="7">
    <source>
        <dbReference type="Google" id="ProtNLM"/>
    </source>
</evidence>
<keyword evidence="4" id="KW-0472">Membrane</keyword>
<dbReference type="InterPro" id="IPR016053">
    <property type="entry name" value="Haem_Oase-like"/>
</dbReference>
<dbReference type="AlphaFoldDB" id="A0AAD2CB04"/>
<dbReference type="CDD" id="cd19165">
    <property type="entry name" value="HemeO"/>
    <property type="match status" value="1"/>
</dbReference>
<keyword evidence="6" id="KW-1185">Reference proteome</keyword>
<dbReference type="Proteomes" id="UP001295423">
    <property type="component" value="Unassembled WGS sequence"/>
</dbReference>
<feature type="transmembrane region" description="Helical" evidence="4">
    <location>
        <begin position="249"/>
        <end position="267"/>
    </location>
</feature>
<evidence type="ECO:0000256" key="2">
    <source>
        <dbReference type="ARBA" id="ARBA00022723"/>
    </source>
</evidence>
<gene>
    <name evidence="5" type="ORF">CYCCA115_LOCUS607</name>
</gene>
<feature type="transmembrane region" description="Helical" evidence="4">
    <location>
        <begin position="140"/>
        <end position="160"/>
    </location>
</feature>
<accession>A0AAD2CB04</accession>
<keyword evidence="2" id="KW-0479">Metal-binding</keyword>
<evidence type="ECO:0000256" key="4">
    <source>
        <dbReference type="SAM" id="Phobius"/>
    </source>
</evidence>
<keyword evidence="4" id="KW-0812">Transmembrane</keyword>
<evidence type="ECO:0000256" key="1">
    <source>
        <dbReference type="ARBA" id="ARBA00022617"/>
    </source>
</evidence>
<keyword evidence="3" id="KW-0408">Iron</keyword>
<protein>
    <recommendedName>
        <fullName evidence="7">Heme oxygenase</fullName>
    </recommendedName>
</protein>
<dbReference type="PANTHER" id="PTHR10720">
    <property type="entry name" value="HEME OXYGENASE"/>
    <property type="match status" value="1"/>
</dbReference>
<dbReference type="InterPro" id="IPR016084">
    <property type="entry name" value="Haem_Oase-like_multi-hlx"/>
</dbReference>
<comment type="caution">
    <text evidence="5">The sequence shown here is derived from an EMBL/GenBank/DDBJ whole genome shotgun (WGS) entry which is preliminary data.</text>
</comment>
<evidence type="ECO:0000256" key="3">
    <source>
        <dbReference type="ARBA" id="ARBA00023004"/>
    </source>
</evidence>
<dbReference type="InterPro" id="IPR002051">
    <property type="entry name" value="Haem_Oase"/>
</dbReference>
<evidence type="ECO:0000313" key="6">
    <source>
        <dbReference type="Proteomes" id="UP001295423"/>
    </source>
</evidence>
<dbReference type="PANTHER" id="PTHR10720:SF0">
    <property type="entry name" value="HEME OXYGENASE"/>
    <property type="match status" value="1"/>
</dbReference>
<keyword evidence="1" id="KW-0349">Heme</keyword>
<dbReference type="SUPFAM" id="SSF48613">
    <property type="entry name" value="Heme oxygenase-like"/>
    <property type="match status" value="1"/>
</dbReference>
<reference evidence="5" key="1">
    <citation type="submission" date="2023-08" db="EMBL/GenBank/DDBJ databases">
        <authorList>
            <person name="Audoor S."/>
            <person name="Bilcke G."/>
        </authorList>
    </citation>
    <scope>NUCLEOTIDE SEQUENCE</scope>
</reference>
<dbReference type="Gene3D" id="1.20.910.10">
    <property type="entry name" value="Heme oxygenase-like"/>
    <property type="match status" value="1"/>
</dbReference>